<evidence type="ECO:0000259" key="13">
    <source>
        <dbReference type="PROSITE" id="PS51091"/>
    </source>
</evidence>
<keyword evidence="8" id="KW-0393">Immunoglobulin domain</keyword>
<keyword evidence="4" id="KW-0677">Repeat</keyword>
<dbReference type="Pfam" id="PF00041">
    <property type="entry name" value="fn3"/>
    <property type="match status" value="5"/>
</dbReference>
<dbReference type="SMART" id="SM00058">
    <property type="entry name" value="FN1"/>
    <property type="match status" value="5"/>
</dbReference>
<feature type="domain" description="Fibronectin type-I" evidence="13">
    <location>
        <begin position="72"/>
        <end position="118"/>
    </location>
</feature>
<dbReference type="InterPro" id="IPR036179">
    <property type="entry name" value="Ig-like_dom_sf"/>
</dbReference>
<evidence type="ECO:0000256" key="5">
    <source>
        <dbReference type="ARBA" id="ARBA00022960"/>
    </source>
</evidence>
<dbReference type="Gene3D" id="2.10.70.10">
    <property type="entry name" value="Complement Module, domain 1"/>
    <property type="match status" value="1"/>
</dbReference>
<evidence type="ECO:0000256" key="8">
    <source>
        <dbReference type="ARBA" id="ARBA00023319"/>
    </source>
</evidence>
<sequence length="2578" mass="293464">MLLLIFNPLKVSEYTLPQNDSRAKRGFCFDTRTQEYVAPGNTFDRRSPSGQIEMCRCLGQGRGSIQCVLRDETCIEKDSALGTWRKVGEEWLLTKPNGQEFDCICVANGNGHYECSDDNSPDVPQYRNRQIGCQDLDGVKYSNEQSWLQYNPDFGGMQLCKCNGKQADCKFHALNEDNEIKECRIPFFYNGKAWFNCAPRGGKQFCQIGRSQNDWGYCIQTKEEYTENDPATIVTVHGNSESALCHFPFFYNGKVFNECTEEGITESSHQKWCATTSNYDKDKSYGFCEQVCVHNKHSYKVGEKWKAMQESTNKEMICTCFPDTQWKCVYPDICEYQFGNEIRKYEPGSTWIDNRDSRPKYCECTGGGNGKWHCTDNNYCKTNTGSYKPIGETWDEIHNGQVHYCKCLSFHDREPNCVNKRNIRSLDVRSSNVDTLGDTIKLHCDYDRTVSSRGDPLITWFIKNKNQRRKLYEATSQYSYAFDNDFEKYSPKWNKNKQYLELTRPDKDLEGEYICSVEIWGANRLDAGEVVSRVNIPNPLMFTSRSKSPANSQYNLTWKFKENFQSDQNVAYRLRWREVGRSWPDWVTRNTQFYAIRANELNPGHDYEAQVMVLGSAEEPASFRFSIQNENSVVPVSTASTKIDPPPRVGNIRASKIYAMAAEISWEPVKNAEGYILQKKPYRTSEEIPLYPSSTSFQWKDLSPSTQYTLRIFVEKNGMRSAPRELTFHTKPLSIADVNYRVFADKNDDPMVQVSWTGSTSDYVVEYNERSHNIRSKTFTMPVRKSGPNVISVFAKDQNGSKSNQPSEPINLEKAMKIFETLKRRLSTNREENKLIVNWLRMPSIEKWVAKLSWNNNEPLEETAPKFATQVVFSGVNSYSESILTLTGLIGENGEVSIEKTIPPILRVDGFEEVVEKRSTDTIVVTWLPPLAGNVIVYLETDRGTELPTNHWMQGRNSYVQFTSLTPGKRYRIRADYTLNGRTNQQPIFAYTKPEAPQVLSVESDFPRATIKWRTSLNNAQNVQVKISLNNVDVFKNQNLQPGVEQTLTIPNIPSGVSKLTAVAIVRFGDEQIESDVFVREIEMQPANVAGATGLEVLEVTSTTATIRWSPRDGFPQKWRVSDQDGNSQEIPGGDTYRKLTNLRPFKNYVIDVVAIVNSGESPKESVAFKTLEIAPQNFKHSRVITSTSAEFIWDKFERSDVNEFRMFVGSSEPSHFIPEFVVNQRNGLNQKMINGQRVWSFVFNKLYPLDMYSVKLTGVSDKGGMSEQAVYNFQMPPEAISGLQVVDSGSDYLHIIWKDNSQTKNPSYRVIYKSKQGGAPEAENTSEKNLVIKGLVAGRDYDISVAAIIPRNNQPPLKSLATSITAATAIPKPSKIDFVERGQNELEVTWHPSAIYVEEYLVECLEVETGKVIKHERVDKGRTSVTFSDLSEATLYRVNVKAKRNGKYSDAAFGEHLTSIPPPRALQLVETNEDGFAISWKKPVLDKNVEIRKYKIDINHGFQINRINHVSNKNEQTWRTSGLEPGTEYSVNISALVEVDDSLQEGRCEQISIFTKLDAPMELIFITSTSSGRLDFQWLEPDGPVTHFKVQTWKNNKLINEETSKIDRLHHGATRYCPHRHKNPCNIYQTRSLGLEENQEYTIKVASIFEERGHRLVSNFAEIKGTVLSRNPTDLVVKLHGNNTASVTWNPPSVAVIRYLVNVSDLTDDHVRESQTYPIPTGQDSRYILIPMILPGRQYEIQLRALVLVDNKQIPSEALSTIVQTAPDRPKALRVEMNYRKENTITIKWENPDAPVRDYHIRVMSDPYDPRSSQVIDHFDPRYTLPKDQYGLETRKQVQVLDIEGLDPGQKYNIEVYGVIPLVDVNTGEDIKTPPAIFNFSTEIDPIVDLRVTECTSDEITLEWTPPKARITRYKLSWSSDVSQPTKIFAYFDNKNNIKKYTLGKLDPSTSYTLSLEAFQGDLSRQSDIARTLGVTKVPAVNEDNIILRFLSSNFIVFTWEGIKGANEYEVIKERGSTRVSTTIRPKEITRTAQVMCSQFTKQSNVLCYEDTVDSGTQYRFLVSAVKNVNCTSYNKFLFGSNLPYSSPYSYNYGNYGPYQAYGDYGYADYSDGNEDLCNCNQCSCCNEKSIDTCEALPHASKETLIEQRIPKIIPKPTVDIVADEEAGTITAILTSRPLKNRAQSIQSFKVSLATVGGGSAKTKVVPLVGIETKVVFQNIIPGRDYRLIVFGLSCQDSEKYHCDRSRRVTKRYTVREVQVKSFGEDFIELEFEKANRHCSDIKLTYSTAGAVAGTVENANSPYKLLNLEPFSEYEIDMHCSFKTGPKRRTTITQRTRAAPAIDTELRQVLSTEILFFWKWPYPKRDDITEIAYISIEEEECRGECKMPQVGHKPIERRNSEMTQAARINNIKPGTKYMITITLGIKATGRSGNNHEFDSTPTTKDFTTRDQSNLACYEDNTSAIAHPLHEPWTTAQGVKCVCKVEGTAPECRSDASFRPAYMPDLSKDLFWNSETGLIDDGSSYGPRIEEFEHPHRQAYNPYSRYREPTEEQESELVLKRRHAHRSRSRSLTESPTP</sequence>
<dbReference type="Proteomes" id="UP001158576">
    <property type="component" value="Chromosome 2"/>
</dbReference>
<dbReference type="Gene3D" id="2.60.40.10">
    <property type="entry name" value="Immunoglobulins"/>
    <property type="match status" value="10"/>
</dbReference>
<dbReference type="InterPro" id="IPR036943">
    <property type="entry name" value="FN_type2_sf"/>
</dbReference>
<evidence type="ECO:0000256" key="10">
    <source>
        <dbReference type="SAM" id="MobiDB-lite"/>
    </source>
</evidence>
<keyword evidence="6" id="KW-1015">Disulfide bond</keyword>
<keyword evidence="5" id="KW-0133">Cell shape</keyword>
<dbReference type="InterPro" id="IPR013806">
    <property type="entry name" value="Kringle-like"/>
</dbReference>
<feature type="domain" description="Fibronectin type-III" evidence="12">
    <location>
        <begin position="1280"/>
        <end position="1369"/>
    </location>
</feature>
<accession>A0ABN7T9L0</accession>
<evidence type="ECO:0000259" key="12">
    <source>
        <dbReference type="PROSITE" id="PS50853"/>
    </source>
</evidence>
<dbReference type="SUPFAM" id="SSF57603">
    <property type="entry name" value="FnI-like domain"/>
    <property type="match status" value="2"/>
</dbReference>
<dbReference type="CDD" id="cd00062">
    <property type="entry name" value="FN2"/>
    <property type="match status" value="1"/>
</dbReference>
<dbReference type="InterPro" id="IPR003961">
    <property type="entry name" value="FN3_dom"/>
</dbReference>
<proteinExistence type="predicted"/>
<feature type="domain" description="Ig-like" evidence="11">
    <location>
        <begin position="415"/>
        <end position="532"/>
    </location>
</feature>
<dbReference type="PROSITE" id="PS51091">
    <property type="entry name" value="FN1_2"/>
    <property type="match status" value="2"/>
</dbReference>
<feature type="domain" description="Fibronectin type-III" evidence="12">
    <location>
        <begin position="1672"/>
        <end position="1769"/>
    </location>
</feature>
<dbReference type="InterPro" id="IPR013783">
    <property type="entry name" value="Ig-like_fold"/>
</dbReference>
<organism evidence="15 16">
    <name type="scientific">Oikopleura dioica</name>
    <name type="common">Tunicate</name>
    <dbReference type="NCBI Taxonomy" id="34765"/>
    <lineage>
        <taxon>Eukaryota</taxon>
        <taxon>Metazoa</taxon>
        <taxon>Chordata</taxon>
        <taxon>Tunicata</taxon>
        <taxon>Appendicularia</taxon>
        <taxon>Copelata</taxon>
        <taxon>Oikopleuridae</taxon>
        <taxon>Oikopleura</taxon>
    </lineage>
</organism>
<feature type="domain" description="Fibronectin type-III" evidence="12">
    <location>
        <begin position="1373"/>
        <end position="1464"/>
    </location>
</feature>
<evidence type="ECO:0000259" key="14">
    <source>
        <dbReference type="PROSITE" id="PS51092"/>
    </source>
</evidence>
<evidence type="ECO:0000256" key="2">
    <source>
        <dbReference type="ARBA" id="ARBA00022486"/>
    </source>
</evidence>
<evidence type="ECO:0000256" key="9">
    <source>
        <dbReference type="PROSITE-ProRule" id="PRU00479"/>
    </source>
</evidence>
<keyword evidence="7" id="KW-0325">Glycoprotein</keyword>
<dbReference type="PROSITE" id="PS50835">
    <property type="entry name" value="IG_LIKE"/>
    <property type="match status" value="1"/>
</dbReference>
<reference evidence="15 16" key="1">
    <citation type="submission" date="2021-04" db="EMBL/GenBank/DDBJ databases">
        <authorList>
            <person name="Bliznina A."/>
        </authorList>
    </citation>
    <scope>NUCLEOTIDE SEQUENCE [LARGE SCALE GENOMIC DNA]</scope>
</reference>
<dbReference type="PANTHER" id="PTHR46708">
    <property type="entry name" value="TENASCIN"/>
    <property type="match status" value="1"/>
</dbReference>
<evidence type="ECO:0000256" key="3">
    <source>
        <dbReference type="ARBA" id="ARBA00022674"/>
    </source>
</evidence>
<dbReference type="SUPFAM" id="SSF48726">
    <property type="entry name" value="Immunoglobulin"/>
    <property type="match status" value="1"/>
</dbReference>
<feature type="compositionally biased region" description="Basic residues" evidence="10">
    <location>
        <begin position="2560"/>
        <end position="2569"/>
    </location>
</feature>
<feature type="domain" description="Fibronectin type-II" evidence="14">
    <location>
        <begin position="240"/>
        <end position="290"/>
    </location>
</feature>
<evidence type="ECO:0000313" key="16">
    <source>
        <dbReference type="Proteomes" id="UP001158576"/>
    </source>
</evidence>
<protein>
    <recommendedName>
        <fullName evidence="1">Fibronectin</fullName>
    </recommendedName>
</protein>
<feature type="domain" description="Fibronectin type-III" evidence="12">
    <location>
        <begin position="648"/>
        <end position="734"/>
    </location>
</feature>
<dbReference type="PROSITE" id="PS51092">
    <property type="entry name" value="FN2_2"/>
    <property type="match status" value="1"/>
</dbReference>
<dbReference type="CDD" id="cd00063">
    <property type="entry name" value="FN3"/>
    <property type="match status" value="8"/>
</dbReference>
<dbReference type="Gene3D" id="2.10.10.10">
    <property type="entry name" value="Fibronectin, type II, collagen-binding"/>
    <property type="match status" value="1"/>
</dbReference>
<dbReference type="InterPro" id="IPR000562">
    <property type="entry name" value="FN_type2_dom"/>
</dbReference>
<feature type="domain" description="Fibronectin type-III" evidence="12">
    <location>
        <begin position="1091"/>
        <end position="1177"/>
    </location>
</feature>
<evidence type="ECO:0000256" key="7">
    <source>
        <dbReference type="ARBA" id="ARBA00023180"/>
    </source>
</evidence>
<feature type="domain" description="Fibronectin type-III" evidence="12">
    <location>
        <begin position="1887"/>
        <end position="1981"/>
    </location>
</feature>
<dbReference type="InterPro" id="IPR007110">
    <property type="entry name" value="Ig-like_dom"/>
</dbReference>
<evidence type="ECO:0000313" key="15">
    <source>
        <dbReference type="EMBL" id="CAG5112067.1"/>
    </source>
</evidence>
<dbReference type="InterPro" id="IPR000083">
    <property type="entry name" value="Fibronectin_type1"/>
</dbReference>
<evidence type="ECO:0000256" key="6">
    <source>
        <dbReference type="ARBA" id="ARBA00023157"/>
    </source>
</evidence>
<dbReference type="PROSITE" id="PS50853">
    <property type="entry name" value="FN3"/>
    <property type="match status" value="7"/>
</dbReference>
<feature type="domain" description="Fibronectin type-I" evidence="13">
    <location>
        <begin position="26"/>
        <end position="70"/>
    </location>
</feature>
<feature type="region of interest" description="Disordered" evidence="10">
    <location>
        <begin position="2523"/>
        <end position="2578"/>
    </location>
</feature>
<feature type="domain" description="Fibronectin type-III" evidence="12">
    <location>
        <begin position="536"/>
        <end position="641"/>
    </location>
</feature>
<keyword evidence="2" id="KW-0011">Acute phase</keyword>
<comment type="caution">
    <text evidence="9">Lacks conserved residue(s) required for the propagation of feature annotation.</text>
</comment>
<dbReference type="SMART" id="SM00060">
    <property type="entry name" value="FN3"/>
    <property type="match status" value="16"/>
</dbReference>
<dbReference type="PANTHER" id="PTHR46708:SF2">
    <property type="entry name" value="FIBRONECTIN TYPE-III DOMAIN-CONTAINING PROTEIN"/>
    <property type="match status" value="1"/>
</dbReference>
<dbReference type="PRINTS" id="PR00013">
    <property type="entry name" value="FNTYPEII"/>
</dbReference>
<evidence type="ECO:0000256" key="4">
    <source>
        <dbReference type="ARBA" id="ARBA00022737"/>
    </source>
</evidence>
<dbReference type="SUPFAM" id="SSF57440">
    <property type="entry name" value="Kringle-like"/>
    <property type="match status" value="1"/>
</dbReference>
<dbReference type="SMART" id="SM00059">
    <property type="entry name" value="FN2"/>
    <property type="match status" value="1"/>
</dbReference>
<evidence type="ECO:0000256" key="1">
    <source>
        <dbReference type="ARBA" id="ARBA00020368"/>
    </source>
</evidence>
<dbReference type="SUPFAM" id="SSF49265">
    <property type="entry name" value="Fibronectin type III"/>
    <property type="match status" value="7"/>
</dbReference>
<dbReference type="EMBL" id="OU015567">
    <property type="protein sequence ID" value="CAG5112067.1"/>
    <property type="molecule type" value="Genomic_DNA"/>
</dbReference>
<dbReference type="InterPro" id="IPR050991">
    <property type="entry name" value="ECM_Regulatory_Proteins"/>
</dbReference>
<dbReference type="InterPro" id="IPR036116">
    <property type="entry name" value="FN3_sf"/>
</dbReference>
<dbReference type="Pfam" id="PF00039">
    <property type="entry name" value="fn1"/>
    <property type="match status" value="1"/>
</dbReference>
<evidence type="ECO:0000259" key="11">
    <source>
        <dbReference type="PROSITE" id="PS50835"/>
    </source>
</evidence>
<dbReference type="Pfam" id="PF00040">
    <property type="entry name" value="fn2"/>
    <property type="match status" value="1"/>
</dbReference>
<gene>
    <name evidence="15" type="ORF">OKIOD_LOCUS15088</name>
</gene>
<keyword evidence="16" id="KW-1185">Reference proteome</keyword>
<keyword evidence="3" id="KW-0358">Heparin-binding</keyword>
<name>A0ABN7T9L0_OIKDI</name>